<reference evidence="4 5" key="1">
    <citation type="journal article" date="2016" name="Genome Biol. Evol.">
        <title>Divergent and convergent evolution of fungal pathogenicity.</title>
        <authorList>
            <person name="Shang Y."/>
            <person name="Xiao G."/>
            <person name="Zheng P."/>
            <person name="Cen K."/>
            <person name="Zhan S."/>
            <person name="Wang C."/>
        </authorList>
    </citation>
    <scope>NUCLEOTIDE SEQUENCE [LARGE SCALE GENOMIC DNA]</scope>
    <source>
        <strain evidence="4 5">RCEF 264</strain>
    </source>
</reference>
<keyword evidence="5" id="KW-1185">Reference proteome</keyword>
<name>A0A167SQC1_9HYPO</name>
<feature type="region of interest" description="Disordered" evidence="1">
    <location>
        <begin position="44"/>
        <end position="63"/>
    </location>
</feature>
<dbReference type="AlphaFoldDB" id="A0A167SQC1"/>
<dbReference type="InterPro" id="IPR006683">
    <property type="entry name" value="Thioestr_dom"/>
</dbReference>
<dbReference type="STRING" id="1081102.A0A167SQC1"/>
<gene>
    <name evidence="4" type="ORF">SPI_06028</name>
</gene>
<dbReference type="SUPFAM" id="SSF54637">
    <property type="entry name" value="Thioesterase/thiol ester dehydrase-isomerase"/>
    <property type="match status" value="1"/>
</dbReference>
<comment type="caution">
    <text evidence="4">The sequence shown here is derived from an EMBL/GenBank/DDBJ whole genome shotgun (WGS) entry which is preliminary data.</text>
</comment>
<evidence type="ECO:0000259" key="3">
    <source>
        <dbReference type="Pfam" id="PF03061"/>
    </source>
</evidence>
<dbReference type="EMBL" id="AZHD01000010">
    <property type="protein sequence ID" value="OAA59830.1"/>
    <property type="molecule type" value="Genomic_DNA"/>
</dbReference>
<keyword evidence="2" id="KW-0472">Membrane</keyword>
<sequence>MPSLRAAVAPFRPALSQRLPVGIVSPPHQLQPWRPISTHSSGTSLLSLRGQAPAPRPRPGPAVSPWSVPSLVLVRTHAKAFSSATSPYPEAMLPQPPPPPPPRHSLVRSFFSFVFRGWLYTTLGAGLAVLVCCSLVYRDVIRFQIERKRLTAVVTDLDAHARAHADSDTDTATDDVTQTVRRRLLTHPFVRALDDDPRYRAVHPHHVLPPGVRRDNLTGGTLIGPGLMAVAPFIWFGGEGGGDDGSTTKRSEVHDPNESVGDDLVMVVHAGAGLCGHPGIVHGGFVATLLDEGLARCGFRALPYKMGVTASLKIDYRAPTPADTLLVLRATTTRVEGRKVWVTGRLETLPEPNSGTAPVLLAEAEGLFISPRSAWKMSFLGKLIE</sequence>
<feature type="compositionally biased region" description="Low complexity" evidence="1">
    <location>
        <begin position="44"/>
        <end position="53"/>
    </location>
</feature>
<dbReference type="Proteomes" id="UP000076874">
    <property type="component" value="Unassembled WGS sequence"/>
</dbReference>
<protein>
    <submittedName>
        <fullName evidence="4">Thioesterase family protein</fullName>
    </submittedName>
</protein>
<accession>A0A167SQC1</accession>
<dbReference type="InterPro" id="IPR052061">
    <property type="entry name" value="PTE-AB_protein"/>
</dbReference>
<evidence type="ECO:0000256" key="2">
    <source>
        <dbReference type="SAM" id="Phobius"/>
    </source>
</evidence>
<evidence type="ECO:0000256" key="1">
    <source>
        <dbReference type="SAM" id="MobiDB-lite"/>
    </source>
</evidence>
<keyword evidence="2" id="KW-0812">Transmembrane</keyword>
<feature type="transmembrane region" description="Helical" evidence="2">
    <location>
        <begin position="118"/>
        <end position="137"/>
    </location>
</feature>
<evidence type="ECO:0000313" key="4">
    <source>
        <dbReference type="EMBL" id="OAA59830.1"/>
    </source>
</evidence>
<evidence type="ECO:0000313" key="5">
    <source>
        <dbReference type="Proteomes" id="UP000076874"/>
    </source>
</evidence>
<dbReference type="PANTHER" id="PTHR47260">
    <property type="entry name" value="UPF0644 PROTEIN PB2B4.06"/>
    <property type="match status" value="1"/>
</dbReference>
<organism evidence="4 5">
    <name type="scientific">Niveomyces insectorum RCEF 264</name>
    <dbReference type="NCBI Taxonomy" id="1081102"/>
    <lineage>
        <taxon>Eukaryota</taxon>
        <taxon>Fungi</taxon>
        <taxon>Dikarya</taxon>
        <taxon>Ascomycota</taxon>
        <taxon>Pezizomycotina</taxon>
        <taxon>Sordariomycetes</taxon>
        <taxon>Hypocreomycetidae</taxon>
        <taxon>Hypocreales</taxon>
        <taxon>Cordycipitaceae</taxon>
        <taxon>Niveomyces</taxon>
    </lineage>
</organism>
<dbReference type="InterPro" id="IPR029069">
    <property type="entry name" value="HotDog_dom_sf"/>
</dbReference>
<dbReference type="CDD" id="cd03443">
    <property type="entry name" value="PaaI_thioesterase"/>
    <property type="match status" value="1"/>
</dbReference>
<dbReference type="OrthoDB" id="506431at2759"/>
<keyword evidence="2" id="KW-1133">Transmembrane helix</keyword>
<dbReference type="Gene3D" id="3.10.129.10">
    <property type="entry name" value="Hotdog Thioesterase"/>
    <property type="match status" value="1"/>
</dbReference>
<feature type="domain" description="Thioesterase" evidence="3">
    <location>
        <begin position="279"/>
        <end position="346"/>
    </location>
</feature>
<dbReference type="Pfam" id="PF03061">
    <property type="entry name" value="4HBT"/>
    <property type="match status" value="1"/>
</dbReference>
<proteinExistence type="predicted"/>
<dbReference type="PANTHER" id="PTHR47260:SF7">
    <property type="entry name" value="THIOESTERASE FAMILY PROTEIN (AFU_ORTHOLOGUE AFUA_1G10800)"/>
    <property type="match status" value="1"/>
</dbReference>